<dbReference type="EMBL" id="JACKVC010000016">
    <property type="protein sequence ID" value="MCV7389504.1"/>
    <property type="molecule type" value="Genomic_DNA"/>
</dbReference>
<keyword evidence="2" id="KW-0732">Signal</keyword>
<dbReference type="Proteomes" id="UP001141659">
    <property type="component" value="Unassembled WGS sequence"/>
</dbReference>
<feature type="region of interest" description="Disordered" evidence="1">
    <location>
        <begin position="28"/>
        <end position="52"/>
    </location>
</feature>
<evidence type="ECO:0000256" key="2">
    <source>
        <dbReference type="SAM" id="SignalP"/>
    </source>
</evidence>
<sequence>MTGSPMIRRLVSAAAIVSMIGVGAACNSTHPDSGTGPQPTTVDATTTPASTTAEAEPFTGFLETVEGTKGTVTYKAELPQLKGGAIAVRDKFNASVRAALDDYLKPTEDNLPVTVAPGALLEDERSKVSHIGSGAVAGVLLLNIYVEHAAHPFNTVATTVIDAHTAAPIMITDLFADQNAGLNAVVEAIKAKMAGDDKLANQTPPEPVADQLANWLPADDGLVFYLSVAHVLGDYYPVTVSWDTIAGVLAPGVQEKLTK</sequence>
<comment type="caution">
    <text evidence="3">The sequence shown here is derived from an EMBL/GenBank/DDBJ whole genome shotgun (WGS) entry which is preliminary data.</text>
</comment>
<evidence type="ECO:0000256" key="1">
    <source>
        <dbReference type="SAM" id="MobiDB-lite"/>
    </source>
</evidence>
<accession>A0AAW5T2A2</accession>
<reference evidence="3" key="1">
    <citation type="submission" date="2020-07" db="EMBL/GenBank/DDBJ databases">
        <authorList>
            <person name="Pettersson B.M.F."/>
            <person name="Behra P.R.K."/>
            <person name="Ramesh M."/>
            <person name="Das S."/>
            <person name="Dasgupta S."/>
            <person name="Kirsebom L.A."/>
        </authorList>
    </citation>
    <scope>NUCLEOTIDE SEQUENCE</scope>
    <source>
        <strain evidence="3">DSM 44242</strain>
    </source>
</reference>
<protein>
    <submittedName>
        <fullName evidence="3">DUF3298 domain-containing protein</fullName>
    </submittedName>
</protein>
<feature type="signal peptide" evidence="2">
    <location>
        <begin position="1"/>
        <end position="24"/>
    </location>
</feature>
<name>A0AAW5T2A2_9MYCO</name>
<feature type="chain" id="PRO_5043678025" evidence="2">
    <location>
        <begin position="25"/>
        <end position="259"/>
    </location>
</feature>
<organism evidence="3 4">
    <name type="scientific">Mycolicibacterium porcinum</name>
    <dbReference type="NCBI Taxonomy" id="39693"/>
    <lineage>
        <taxon>Bacteria</taxon>
        <taxon>Bacillati</taxon>
        <taxon>Actinomycetota</taxon>
        <taxon>Actinomycetes</taxon>
        <taxon>Mycobacteriales</taxon>
        <taxon>Mycobacteriaceae</taxon>
        <taxon>Mycolicibacterium</taxon>
    </lineage>
</organism>
<gene>
    <name evidence="3" type="ORF">H5P34_15715</name>
</gene>
<feature type="compositionally biased region" description="Low complexity" evidence="1">
    <location>
        <begin position="35"/>
        <end position="52"/>
    </location>
</feature>
<dbReference type="AlphaFoldDB" id="A0AAW5T2A2"/>
<evidence type="ECO:0000313" key="3">
    <source>
        <dbReference type="EMBL" id="MCV7389504.1"/>
    </source>
</evidence>
<dbReference type="RefSeq" id="WP_133058090.1">
    <property type="nucleotide sequence ID" value="NZ_JACKVC010000016.1"/>
</dbReference>
<reference evidence="3" key="2">
    <citation type="journal article" date="2022" name="BMC Genomics">
        <title>Comparative genome analysis of mycobacteria focusing on tRNA and non-coding RNA.</title>
        <authorList>
            <person name="Behra P.R.K."/>
            <person name="Pettersson B.M.F."/>
            <person name="Ramesh M."/>
            <person name="Das S."/>
            <person name="Dasgupta S."/>
            <person name="Kirsebom L.A."/>
        </authorList>
    </citation>
    <scope>NUCLEOTIDE SEQUENCE</scope>
    <source>
        <strain evidence="3">DSM 44242</strain>
    </source>
</reference>
<evidence type="ECO:0000313" key="4">
    <source>
        <dbReference type="Proteomes" id="UP001141659"/>
    </source>
</evidence>
<proteinExistence type="predicted"/>